<dbReference type="Proteomes" id="UP001187471">
    <property type="component" value="Unassembled WGS sequence"/>
</dbReference>
<evidence type="ECO:0000256" key="2">
    <source>
        <dbReference type="ARBA" id="ARBA00022679"/>
    </source>
</evidence>
<dbReference type="GO" id="GO:0008194">
    <property type="term" value="F:UDP-glycosyltransferase activity"/>
    <property type="evidence" value="ECO:0007669"/>
    <property type="project" value="InterPro"/>
</dbReference>
<protein>
    <submittedName>
        <fullName evidence="4">Uncharacterized protein</fullName>
    </submittedName>
</protein>
<accession>A0AA88RBN7</accession>
<dbReference type="EMBL" id="JAVXUO010001118">
    <property type="protein sequence ID" value="KAK2985837.1"/>
    <property type="molecule type" value="Genomic_DNA"/>
</dbReference>
<comment type="similarity">
    <text evidence="1 3">Belongs to the UDP-glycosyltransferase family.</text>
</comment>
<evidence type="ECO:0000313" key="5">
    <source>
        <dbReference type="Proteomes" id="UP001187471"/>
    </source>
</evidence>
<dbReference type="SUPFAM" id="SSF53756">
    <property type="entry name" value="UDP-Glycosyltransferase/glycogen phosphorylase"/>
    <property type="match status" value="1"/>
</dbReference>
<dbReference type="InterPro" id="IPR002213">
    <property type="entry name" value="UDP_glucos_trans"/>
</dbReference>
<evidence type="ECO:0000256" key="1">
    <source>
        <dbReference type="ARBA" id="ARBA00009995"/>
    </source>
</evidence>
<organism evidence="4 5">
    <name type="scientific">Escallonia rubra</name>
    <dbReference type="NCBI Taxonomy" id="112253"/>
    <lineage>
        <taxon>Eukaryota</taxon>
        <taxon>Viridiplantae</taxon>
        <taxon>Streptophyta</taxon>
        <taxon>Embryophyta</taxon>
        <taxon>Tracheophyta</taxon>
        <taxon>Spermatophyta</taxon>
        <taxon>Magnoliopsida</taxon>
        <taxon>eudicotyledons</taxon>
        <taxon>Gunneridae</taxon>
        <taxon>Pentapetalae</taxon>
        <taxon>asterids</taxon>
        <taxon>campanulids</taxon>
        <taxon>Escalloniales</taxon>
        <taxon>Escalloniaceae</taxon>
        <taxon>Escallonia</taxon>
    </lineage>
</organism>
<comment type="caution">
    <text evidence="4">The sequence shown here is derived from an EMBL/GenBank/DDBJ whole genome shotgun (WGS) entry which is preliminary data.</text>
</comment>
<proteinExistence type="inferred from homology"/>
<keyword evidence="5" id="KW-1185">Reference proteome</keyword>
<dbReference type="PROSITE" id="PS00375">
    <property type="entry name" value="UDPGT"/>
    <property type="match status" value="1"/>
</dbReference>
<dbReference type="PANTHER" id="PTHR48045">
    <property type="entry name" value="UDP-GLYCOSYLTRANSFERASE 72B1"/>
    <property type="match status" value="1"/>
</dbReference>
<dbReference type="CDD" id="cd03784">
    <property type="entry name" value="GT1_Gtf-like"/>
    <property type="match status" value="1"/>
</dbReference>
<gene>
    <name evidence="4" type="ORF">RJ640_018703</name>
</gene>
<evidence type="ECO:0000256" key="3">
    <source>
        <dbReference type="RuleBase" id="RU003718"/>
    </source>
</evidence>
<dbReference type="PANTHER" id="PTHR48045:SF34">
    <property type="entry name" value="ISOFLAVONE 7-O-GLUCOSYLTRANSFERASE 1-LIKE"/>
    <property type="match status" value="1"/>
</dbReference>
<keyword evidence="3" id="KW-0328">Glycosyltransferase</keyword>
<dbReference type="Pfam" id="PF00201">
    <property type="entry name" value="UDPGT"/>
    <property type="match status" value="1"/>
</dbReference>
<reference evidence="4" key="1">
    <citation type="submission" date="2022-12" db="EMBL/GenBank/DDBJ databases">
        <title>Draft genome assemblies for two species of Escallonia (Escalloniales).</title>
        <authorList>
            <person name="Chanderbali A."/>
            <person name="Dervinis C."/>
            <person name="Anghel I."/>
            <person name="Soltis D."/>
            <person name="Soltis P."/>
            <person name="Zapata F."/>
        </authorList>
    </citation>
    <scope>NUCLEOTIDE SEQUENCE</scope>
    <source>
        <strain evidence="4">UCBG92.1500</strain>
        <tissue evidence="4">Leaf</tissue>
    </source>
</reference>
<sequence length="157" mass="16806">MASGILSSGVSFLWVMKKTYKDSGVLPEGFLEKAGDQGKEWSPQEQVLAHPSVSCFVTHCGWNSTMEALSSGVPVVAFPKFGDQIGRSGKHNNFDERGGEVLAGGDKQFKGRGDEGKCIKVEEGGGRCGGSSERNVKAFVDEVRRRSVGVKSMSTNC</sequence>
<name>A0AA88RBN7_9ASTE</name>
<keyword evidence="2 3" id="KW-0808">Transferase</keyword>
<evidence type="ECO:0000313" key="4">
    <source>
        <dbReference type="EMBL" id="KAK2985837.1"/>
    </source>
</evidence>
<dbReference type="InterPro" id="IPR035595">
    <property type="entry name" value="UDP_glycos_trans_CS"/>
</dbReference>
<dbReference type="Gene3D" id="3.40.50.2000">
    <property type="entry name" value="Glycogen Phosphorylase B"/>
    <property type="match status" value="1"/>
</dbReference>
<dbReference type="AlphaFoldDB" id="A0AA88RBN7"/>